<organism evidence="4 5">
    <name type="scientific">Lentilactobacillus parakefiri</name>
    <dbReference type="NCBI Taxonomy" id="152332"/>
    <lineage>
        <taxon>Bacteria</taxon>
        <taxon>Bacillati</taxon>
        <taxon>Bacillota</taxon>
        <taxon>Bacilli</taxon>
        <taxon>Lactobacillales</taxon>
        <taxon>Lactobacillaceae</taxon>
        <taxon>Lentilactobacillus</taxon>
    </lineage>
</organism>
<dbReference type="InterPro" id="IPR015366">
    <property type="entry name" value="S53_propep"/>
</dbReference>
<name>A0A269Y2I1_9LACO</name>
<evidence type="ECO:0000256" key="2">
    <source>
        <dbReference type="SAM" id="SignalP"/>
    </source>
</evidence>
<dbReference type="SMART" id="SM00944">
    <property type="entry name" value="Pro-kuma_activ"/>
    <property type="match status" value="1"/>
</dbReference>
<dbReference type="SUPFAM" id="SSF54897">
    <property type="entry name" value="Protease propeptides/inhibitors"/>
    <property type="match status" value="1"/>
</dbReference>
<protein>
    <recommendedName>
        <fullName evidence="3">Peptidase S53 activation domain-containing protein</fullName>
    </recommendedName>
</protein>
<dbReference type="GO" id="GO:0008236">
    <property type="term" value="F:serine-type peptidase activity"/>
    <property type="evidence" value="ECO:0007669"/>
    <property type="project" value="InterPro"/>
</dbReference>
<gene>
    <name evidence="4" type="ORF">B8W98_09720</name>
</gene>
<evidence type="ECO:0000259" key="3">
    <source>
        <dbReference type="SMART" id="SM00944"/>
    </source>
</evidence>
<evidence type="ECO:0000313" key="4">
    <source>
        <dbReference type="EMBL" id="PAK78866.1"/>
    </source>
</evidence>
<dbReference type="Proteomes" id="UP000216802">
    <property type="component" value="Unassembled WGS sequence"/>
</dbReference>
<feature type="compositionally biased region" description="Polar residues" evidence="1">
    <location>
        <begin position="180"/>
        <end position="189"/>
    </location>
</feature>
<evidence type="ECO:0000313" key="5">
    <source>
        <dbReference type="Proteomes" id="UP000216802"/>
    </source>
</evidence>
<dbReference type="EMBL" id="NCXI01000085">
    <property type="protein sequence ID" value="PAK78866.1"/>
    <property type="molecule type" value="Genomic_DNA"/>
</dbReference>
<dbReference type="CDD" id="cd11377">
    <property type="entry name" value="Pro-peptidase_S53"/>
    <property type="match status" value="1"/>
</dbReference>
<reference evidence="4 5" key="1">
    <citation type="submission" date="2017-04" db="EMBL/GenBank/DDBJ databases">
        <title>Kefir bacterial isolates.</title>
        <authorList>
            <person name="Kim Y."/>
            <person name="Blasche S."/>
            <person name="Patil K.R."/>
        </authorList>
    </citation>
    <scope>NUCLEOTIDE SEQUENCE [LARGE SCALE GENOMIC DNA]</scope>
    <source>
        <strain evidence="4 5">OG2</strain>
    </source>
</reference>
<sequence length="216" mass="23171">MKMKKKSFVLLALSFVLALGGTLGTTADAKKAKMKSIPLADSRQVVTVSLKSTDENALTQYAYGTVNPSSADFHQYLSPTQFATKFGQPDSYVADFKTYMAKYHVKANPFPGNLAIKLTGTIGNLNKAFKARLANSSLQSSTKYRLPGKLSNQVVAVVGLYAIDQSKKTTKKPAAKLTSQAQAASNPTQAAIKKPNTALSPANFSEEYGAMKFANT</sequence>
<comment type="caution">
    <text evidence="4">The sequence shown here is derived from an EMBL/GenBank/DDBJ whole genome shotgun (WGS) entry which is preliminary data.</text>
</comment>
<dbReference type="OrthoDB" id="6847547at2"/>
<evidence type="ECO:0000256" key="1">
    <source>
        <dbReference type="SAM" id="MobiDB-lite"/>
    </source>
</evidence>
<keyword evidence="2" id="KW-0732">Signal</keyword>
<feature type="chain" id="PRO_5039518000" description="Peptidase S53 activation domain-containing protein" evidence="2">
    <location>
        <begin position="28"/>
        <end position="216"/>
    </location>
</feature>
<dbReference type="AlphaFoldDB" id="A0A269Y2I1"/>
<feature type="domain" description="Peptidase S53 activation" evidence="3">
    <location>
        <begin position="29"/>
        <end position="163"/>
    </location>
</feature>
<feature type="region of interest" description="Disordered" evidence="1">
    <location>
        <begin position="180"/>
        <end position="201"/>
    </location>
</feature>
<feature type="signal peptide" evidence="2">
    <location>
        <begin position="1"/>
        <end position="27"/>
    </location>
</feature>
<proteinExistence type="predicted"/>
<accession>A0A269Y2I1</accession>
<dbReference type="Pfam" id="PF09286">
    <property type="entry name" value="Pro-kuma_activ"/>
    <property type="match status" value="1"/>
</dbReference>